<keyword evidence="1" id="KW-0472">Membrane</keyword>
<proteinExistence type="predicted"/>
<protein>
    <recommendedName>
        <fullName evidence="4">General secretion pathway GspH domain-containing protein</fullName>
    </recommendedName>
</protein>
<name>A0A1F6BYP3_9BACT</name>
<sequence length="206" mass="22224">MRLQAKSYKLKAKAPLESVVAHNGNKSQARERGALSSLTGLTPLESVVAHNGNKSQARERGALSSLTGFTLIEVLLAMGIFGLLFGLGVPSVYRMYRGFVFSSEVQKFADALRTAEARSFTNQFGKSHGIFIQSDSFFVFQGGSFVSRDVQYDETYARADGISVSGPQEIVFSQFSGAPSLSGVWIFSNEAVSSTLSLNSQGALSW</sequence>
<evidence type="ECO:0008006" key="4">
    <source>
        <dbReference type="Google" id="ProtNLM"/>
    </source>
</evidence>
<keyword evidence="1" id="KW-0812">Transmembrane</keyword>
<reference evidence="2 3" key="1">
    <citation type="journal article" date="2016" name="Nat. Commun.">
        <title>Thousands of microbial genomes shed light on interconnected biogeochemical processes in an aquifer system.</title>
        <authorList>
            <person name="Anantharaman K."/>
            <person name="Brown C.T."/>
            <person name="Hug L.A."/>
            <person name="Sharon I."/>
            <person name="Castelle C.J."/>
            <person name="Probst A.J."/>
            <person name="Thomas B.C."/>
            <person name="Singh A."/>
            <person name="Wilkins M.J."/>
            <person name="Karaoz U."/>
            <person name="Brodie E.L."/>
            <person name="Williams K.H."/>
            <person name="Hubbard S.S."/>
            <person name="Banfield J.F."/>
        </authorList>
    </citation>
    <scope>NUCLEOTIDE SEQUENCE [LARGE SCALE GENOMIC DNA]</scope>
</reference>
<dbReference type="InterPro" id="IPR012902">
    <property type="entry name" value="N_methyl_site"/>
</dbReference>
<dbReference type="InterPro" id="IPR045584">
    <property type="entry name" value="Pilin-like"/>
</dbReference>
<dbReference type="NCBIfam" id="TIGR02532">
    <property type="entry name" value="IV_pilin_GFxxxE"/>
    <property type="match status" value="1"/>
</dbReference>
<evidence type="ECO:0000313" key="2">
    <source>
        <dbReference type="EMBL" id="OGG42069.1"/>
    </source>
</evidence>
<evidence type="ECO:0000313" key="3">
    <source>
        <dbReference type="Proteomes" id="UP000176996"/>
    </source>
</evidence>
<gene>
    <name evidence="2" type="ORF">A3A21_03520</name>
</gene>
<organism evidence="2 3">
    <name type="scientific">Candidatus Jorgensenbacteria bacterium RIFCSPLOWO2_01_FULL_45_25b</name>
    <dbReference type="NCBI Taxonomy" id="1798471"/>
    <lineage>
        <taxon>Bacteria</taxon>
        <taxon>Candidatus Joergenseniibacteriota</taxon>
    </lineage>
</organism>
<feature type="transmembrane region" description="Helical" evidence="1">
    <location>
        <begin position="63"/>
        <end position="87"/>
    </location>
</feature>
<keyword evidence="1" id="KW-1133">Transmembrane helix</keyword>
<dbReference type="PROSITE" id="PS00409">
    <property type="entry name" value="PROKAR_NTER_METHYL"/>
    <property type="match status" value="1"/>
</dbReference>
<dbReference type="AlphaFoldDB" id="A0A1F6BYP3"/>
<comment type="caution">
    <text evidence="2">The sequence shown here is derived from an EMBL/GenBank/DDBJ whole genome shotgun (WGS) entry which is preliminary data.</text>
</comment>
<accession>A0A1F6BYP3</accession>
<dbReference type="Proteomes" id="UP000176996">
    <property type="component" value="Unassembled WGS sequence"/>
</dbReference>
<dbReference type="STRING" id="1798471.A3A21_03520"/>
<dbReference type="EMBL" id="MFKK01000008">
    <property type="protein sequence ID" value="OGG42069.1"/>
    <property type="molecule type" value="Genomic_DNA"/>
</dbReference>
<dbReference type="SUPFAM" id="SSF54523">
    <property type="entry name" value="Pili subunits"/>
    <property type="match status" value="1"/>
</dbReference>
<evidence type="ECO:0000256" key="1">
    <source>
        <dbReference type="SAM" id="Phobius"/>
    </source>
</evidence>